<evidence type="ECO:0000256" key="1">
    <source>
        <dbReference type="ARBA" id="ARBA00004123"/>
    </source>
</evidence>
<reference evidence="8 9" key="1">
    <citation type="submission" date="2017-12" db="EMBL/GenBank/DDBJ databases">
        <title>Sequencing, de novo assembly and annotation of complete genome of a new Thraustochytrid species, strain FCC1311.</title>
        <authorList>
            <person name="Sedici K."/>
            <person name="Godart F."/>
            <person name="Aiese Cigliano R."/>
            <person name="Sanseverino W."/>
            <person name="Barakat M."/>
            <person name="Ortet P."/>
            <person name="Marechal E."/>
            <person name="Cagnac O."/>
            <person name="Amato A."/>
        </authorList>
    </citation>
    <scope>NUCLEOTIDE SEQUENCE [LARGE SCALE GENOMIC DNA]</scope>
</reference>
<name>A0A2R5G5E4_9STRA</name>
<evidence type="ECO:0000256" key="3">
    <source>
        <dbReference type="ARBA" id="ARBA00023015"/>
    </source>
</evidence>
<evidence type="ECO:0000256" key="2">
    <source>
        <dbReference type="ARBA" id="ARBA00005389"/>
    </source>
</evidence>
<dbReference type="InParanoid" id="A0A2R5G5E4"/>
<keyword evidence="6" id="KW-0010">Activator</keyword>
<keyword evidence="9" id="KW-1185">Reference proteome</keyword>
<dbReference type="AlphaFoldDB" id="A0A2R5G5E4"/>
<dbReference type="GO" id="GO:0006357">
    <property type="term" value="P:regulation of transcription by RNA polymerase II"/>
    <property type="evidence" value="ECO:0007669"/>
    <property type="project" value="InterPro"/>
</dbReference>
<evidence type="ECO:0000313" key="8">
    <source>
        <dbReference type="EMBL" id="GBG26200.1"/>
    </source>
</evidence>
<comment type="subcellular location">
    <subcellularLocation>
        <location evidence="1 6">Nucleus</location>
    </subcellularLocation>
</comment>
<dbReference type="EMBL" id="BEYU01000019">
    <property type="protein sequence ID" value="GBG26200.1"/>
    <property type="molecule type" value="Genomic_DNA"/>
</dbReference>
<gene>
    <name evidence="6" type="primary">MED10</name>
    <name evidence="8" type="ORF">FCC1311_024212</name>
</gene>
<keyword evidence="4 6" id="KW-0804">Transcription</keyword>
<dbReference type="GO" id="GO:0016592">
    <property type="term" value="C:mediator complex"/>
    <property type="evidence" value="ECO:0007669"/>
    <property type="project" value="InterPro"/>
</dbReference>
<proteinExistence type="inferred from homology"/>
<comment type="caution">
    <text evidence="8">The sequence shown here is derived from an EMBL/GenBank/DDBJ whole genome shotgun (WGS) entry which is preliminary data.</text>
</comment>
<sequence length="168" mass="17813">MKAIQDALAELDETARLVGEFYDDDKGTAQKEMFERVNNLIGHFEKVDGMRTQLDGLRVPVDFLDHLDQVENANPELYTRYKADYLLEEKERKRRVAKDMQTIKEEISAEMAKGLDKAPSATETADEPPDAASGAPAAGNAAAAASAPPSAVAAAAAAAAASSSGASS</sequence>
<keyword evidence="3 6" id="KW-0805">Transcription regulation</keyword>
<dbReference type="Proteomes" id="UP000241890">
    <property type="component" value="Unassembled WGS sequence"/>
</dbReference>
<dbReference type="GO" id="GO:0003712">
    <property type="term" value="F:transcription coregulator activity"/>
    <property type="evidence" value="ECO:0007669"/>
    <property type="project" value="InterPro"/>
</dbReference>
<comment type="similarity">
    <text evidence="2 6">Belongs to the Mediator complex subunit 10 family.</text>
</comment>
<comment type="function">
    <text evidence="6">Component of the Mediator complex, a coactivator involved in the regulated transcription of nearly all RNA polymerase II-dependent genes. Mediator functions as a bridge to convey information from gene-specific regulatory proteins to the basal RNA polymerase II transcription machinery. Mediator is recruited to promoters by direct interactions with regulatory proteins and serves as a scaffold for the assembly of a functional preinitiation complex with RNA polymerase II and the general transcription factors.</text>
</comment>
<feature type="compositionally biased region" description="Low complexity" evidence="7">
    <location>
        <begin position="131"/>
        <end position="149"/>
    </location>
</feature>
<evidence type="ECO:0000313" key="9">
    <source>
        <dbReference type="Proteomes" id="UP000241890"/>
    </source>
</evidence>
<comment type="subunit">
    <text evidence="6">Component of the Mediator complex.</text>
</comment>
<evidence type="ECO:0000256" key="5">
    <source>
        <dbReference type="ARBA" id="ARBA00023242"/>
    </source>
</evidence>
<protein>
    <recommendedName>
        <fullName evidence="6">Mediator of RNA polymerase II transcription subunit 10</fullName>
    </recommendedName>
    <alternativeName>
        <fullName evidence="6">Mediator complex subunit 10</fullName>
    </alternativeName>
</protein>
<evidence type="ECO:0000256" key="4">
    <source>
        <dbReference type="ARBA" id="ARBA00023163"/>
    </source>
</evidence>
<feature type="region of interest" description="Disordered" evidence="7">
    <location>
        <begin position="107"/>
        <end position="149"/>
    </location>
</feature>
<dbReference type="OrthoDB" id="337270at2759"/>
<organism evidence="8 9">
    <name type="scientific">Hondaea fermentalgiana</name>
    <dbReference type="NCBI Taxonomy" id="2315210"/>
    <lineage>
        <taxon>Eukaryota</taxon>
        <taxon>Sar</taxon>
        <taxon>Stramenopiles</taxon>
        <taxon>Bigyra</taxon>
        <taxon>Labyrinthulomycetes</taxon>
        <taxon>Thraustochytrida</taxon>
        <taxon>Thraustochytriidae</taxon>
        <taxon>Hondaea</taxon>
    </lineage>
</organism>
<accession>A0A2R5G5E4</accession>
<dbReference type="InterPro" id="IPR019145">
    <property type="entry name" value="Mediator_Med10"/>
</dbReference>
<keyword evidence="5 6" id="KW-0539">Nucleus</keyword>
<evidence type="ECO:0000256" key="6">
    <source>
        <dbReference type="RuleBase" id="RU364146"/>
    </source>
</evidence>
<evidence type="ECO:0000256" key="7">
    <source>
        <dbReference type="SAM" id="MobiDB-lite"/>
    </source>
</evidence>
<dbReference type="Pfam" id="PF09748">
    <property type="entry name" value="Med10"/>
    <property type="match status" value="1"/>
</dbReference>